<organism evidence="1 2">
    <name type="scientific">Flagellimonas sediminis</name>
    <dbReference type="NCBI Taxonomy" id="2696468"/>
    <lineage>
        <taxon>Bacteria</taxon>
        <taxon>Pseudomonadati</taxon>
        <taxon>Bacteroidota</taxon>
        <taxon>Flavobacteriia</taxon>
        <taxon>Flavobacteriales</taxon>
        <taxon>Flavobacteriaceae</taxon>
        <taxon>Flagellimonas</taxon>
    </lineage>
</organism>
<dbReference type="SUPFAM" id="SSF160574">
    <property type="entry name" value="BT0923-like"/>
    <property type="match status" value="1"/>
</dbReference>
<proteinExistence type="predicted"/>
<comment type="caution">
    <text evidence="1">The sequence shown here is derived from an EMBL/GenBank/DDBJ whole genome shotgun (WGS) entry which is preliminary data.</text>
</comment>
<name>A0A6I5L7J9_9FLAO</name>
<protein>
    <submittedName>
        <fullName evidence="1">Uncharacterized protein</fullName>
    </submittedName>
</protein>
<dbReference type="AlphaFoldDB" id="A0A6I5L7J9"/>
<evidence type="ECO:0000313" key="1">
    <source>
        <dbReference type="EMBL" id="NDV44750.1"/>
    </source>
</evidence>
<sequence length="170" mass="19130">MGLVLTGLSAQTYAQEVLFKAEVNEKEVPVAIVEAVEKDFPGFSVTEYATIPLELIDEEVFVDTAHKPGSGYDTYQLTLNQGADRYLEATYNHKGELLSSVEHLKNVTPPAPVRNSVAQMYPGWTIEKDAFKMVHYEGKKAKERYKLLLGKNDKKMRVYTDEKGKILKVS</sequence>
<dbReference type="Proteomes" id="UP000468707">
    <property type="component" value="Unassembled WGS sequence"/>
</dbReference>
<keyword evidence="2" id="KW-1185">Reference proteome</keyword>
<evidence type="ECO:0000313" key="2">
    <source>
        <dbReference type="Proteomes" id="UP000468707"/>
    </source>
</evidence>
<dbReference type="EMBL" id="JAAAMI010000009">
    <property type="protein sequence ID" value="NDV44750.1"/>
    <property type="molecule type" value="Genomic_DNA"/>
</dbReference>
<reference evidence="1 2" key="1">
    <citation type="submission" date="2020-01" db="EMBL/GenBank/DDBJ databases">
        <title>Muricauda sediminis sp.nov. 40Bstr401.</title>
        <authorList>
            <person name="Xue Z."/>
            <person name="Zhu S."/>
            <person name="Ren N."/>
            <person name="Chen T."/>
            <person name="Chen X."/>
            <person name="Chen J."/>
            <person name="Yang J."/>
        </authorList>
    </citation>
    <scope>NUCLEOTIDE SEQUENCE [LARGE SCALE GENOMIC DNA]</scope>
    <source>
        <strain evidence="1 2">40Bstr401</strain>
    </source>
</reference>
<gene>
    <name evidence="1" type="ORF">GTK07_15585</name>
</gene>
<accession>A0A6I5L7J9</accession>
<dbReference type="Gene3D" id="3.10.450.360">
    <property type="match status" value="1"/>
</dbReference>